<dbReference type="PROSITE" id="PS51497">
    <property type="entry name" value="UMA"/>
    <property type="match status" value="1"/>
</dbReference>
<reference evidence="3 4" key="1">
    <citation type="journal article" date="2021" name="J. Hered.">
        <title>A chromosome-level genome assembly of the parasitoid wasp, Cotesia glomerata (Hymenoptera: Braconidae).</title>
        <authorList>
            <person name="Pinto B.J."/>
            <person name="Weis J.J."/>
            <person name="Gamble T."/>
            <person name="Ode P.J."/>
            <person name="Paul R."/>
            <person name="Zaspel J.M."/>
        </authorList>
    </citation>
    <scope>NUCLEOTIDE SEQUENCE [LARGE SCALE GENOMIC DNA]</scope>
    <source>
        <strain evidence="3">CgM1</strain>
    </source>
</reference>
<feature type="region of interest" description="Disordered" evidence="1">
    <location>
        <begin position="1"/>
        <end position="29"/>
    </location>
</feature>
<sequence>MSWFFGKKKNKESPTESTEEISSPSSQNDDYIIIEKQANPFALGPEGVSNIPSGSGGLYPTLGGDRGVNLPIVPPLPGARSSALADQNALGDTQAYLSVIPFELNKELDRDIELDRLRVDEIANFITRIMSQDYQYDFSVEKGVINEMDAATE</sequence>
<evidence type="ECO:0000259" key="2">
    <source>
        <dbReference type="PROSITE" id="PS51497"/>
    </source>
</evidence>
<dbReference type="InterPro" id="IPR023340">
    <property type="entry name" value="UMA"/>
</dbReference>
<feature type="domain" description="UMA" evidence="2">
    <location>
        <begin position="97"/>
        <end position="145"/>
    </location>
</feature>
<dbReference type="Proteomes" id="UP000826195">
    <property type="component" value="Unassembled WGS sequence"/>
</dbReference>
<proteinExistence type="predicted"/>
<evidence type="ECO:0000313" key="3">
    <source>
        <dbReference type="EMBL" id="KAH0567366.1"/>
    </source>
</evidence>
<gene>
    <name evidence="3" type="ORF">KQX54_008768</name>
</gene>
<name>A0AAV7J7B3_COTGL</name>
<accession>A0AAV7J7B3</accession>
<dbReference type="AlphaFoldDB" id="A0AAV7J7B3"/>
<evidence type="ECO:0000256" key="1">
    <source>
        <dbReference type="SAM" id="MobiDB-lite"/>
    </source>
</evidence>
<organism evidence="3 4">
    <name type="scientific">Cotesia glomerata</name>
    <name type="common">Lepidopteran parasitic wasp</name>
    <name type="synonym">Apanteles glomeratus</name>
    <dbReference type="NCBI Taxonomy" id="32391"/>
    <lineage>
        <taxon>Eukaryota</taxon>
        <taxon>Metazoa</taxon>
        <taxon>Ecdysozoa</taxon>
        <taxon>Arthropoda</taxon>
        <taxon>Hexapoda</taxon>
        <taxon>Insecta</taxon>
        <taxon>Pterygota</taxon>
        <taxon>Neoptera</taxon>
        <taxon>Endopterygota</taxon>
        <taxon>Hymenoptera</taxon>
        <taxon>Apocrita</taxon>
        <taxon>Ichneumonoidea</taxon>
        <taxon>Braconidae</taxon>
        <taxon>Microgastrinae</taxon>
        <taxon>Cotesia</taxon>
    </lineage>
</organism>
<feature type="compositionally biased region" description="Basic residues" evidence="1">
    <location>
        <begin position="1"/>
        <end position="10"/>
    </location>
</feature>
<comment type="caution">
    <text evidence="3">The sequence shown here is derived from an EMBL/GenBank/DDBJ whole genome shotgun (WGS) entry which is preliminary data.</text>
</comment>
<keyword evidence="4" id="KW-1185">Reference proteome</keyword>
<evidence type="ECO:0000313" key="4">
    <source>
        <dbReference type="Proteomes" id="UP000826195"/>
    </source>
</evidence>
<dbReference type="EMBL" id="JAHXZJ010000001">
    <property type="protein sequence ID" value="KAH0567366.1"/>
    <property type="molecule type" value="Genomic_DNA"/>
</dbReference>
<protein>
    <recommendedName>
        <fullName evidence="2">UMA domain-containing protein</fullName>
    </recommendedName>
</protein>